<name>A0ABW2DIW2_9BACT</name>
<accession>A0ABW2DIW2</accession>
<evidence type="ECO:0000313" key="2">
    <source>
        <dbReference type="EMBL" id="MFC6996691.1"/>
    </source>
</evidence>
<organism evidence="2 3">
    <name type="scientific">Rufibacter roseus</name>
    <dbReference type="NCBI Taxonomy" id="1567108"/>
    <lineage>
        <taxon>Bacteria</taxon>
        <taxon>Pseudomonadati</taxon>
        <taxon>Bacteroidota</taxon>
        <taxon>Cytophagia</taxon>
        <taxon>Cytophagales</taxon>
        <taxon>Hymenobacteraceae</taxon>
        <taxon>Rufibacter</taxon>
    </lineage>
</organism>
<feature type="region of interest" description="Disordered" evidence="1">
    <location>
        <begin position="26"/>
        <end position="55"/>
    </location>
</feature>
<sequence length="182" mass="19212">MKKQFVIGLLVAGGLWSSGCEKKESTAEEVTATEQNASAGNAVPANDPATNPNVTSQEAVNTNAAKPAMTFKKTEHDFGTINQDKRVQHTFSFTNTGQAPLVIQDATATCGCTVPEWPKEPVMPGETGTIKVEFDPAGKLGQQSKQITIRANTEPAENYLTIKTNIVGSVPQAGAAGPVRLN</sequence>
<dbReference type="InterPro" id="IPR011467">
    <property type="entry name" value="DUF1573"/>
</dbReference>
<dbReference type="InterPro" id="IPR013783">
    <property type="entry name" value="Ig-like_fold"/>
</dbReference>
<dbReference type="Gene3D" id="2.60.40.10">
    <property type="entry name" value="Immunoglobulins"/>
    <property type="match status" value="1"/>
</dbReference>
<dbReference type="PROSITE" id="PS51257">
    <property type="entry name" value="PROKAR_LIPOPROTEIN"/>
    <property type="match status" value="1"/>
</dbReference>
<evidence type="ECO:0000313" key="3">
    <source>
        <dbReference type="Proteomes" id="UP001596405"/>
    </source>
</evidence>
<dbReference type="PANTHER" id="PTHR37833:SF1">
    <property type="entry name" value="SIGNAL PEPTIDE PROTEIN"/>
    <property type="match status" value="1"/>
</dbReference>
<dbReference type="Pfam" id="PF07610">
    <property type="entry name" value="DUF1573"/>
    <property type="match status" value="1"/>
</dbReference>
<dbReference type="RefSeq" id="WP_066622614.1">
    <property type="nucleotide sequence ID" value="NZ_JBHSYQ010000003.1"/>
</dbReference>
<dbReference type="EMBL" id="JBHSYQ010000003">
    <property type="protein sequence ID" value="MFC6996691.1"/>
    <property type="molecule type" value="Genomic_DNA"/>
</dbReference>
<comment type="caution">
    <text evidence="2">The sequence shown here is derived from an EMBL/GenBank/DDBJ whole genome shotgun (WGS) entry which is preliminary data.</text>
</comment>
<dbReference type="Proteomes" id="UP001596405">
    <property type="component" value="Unassembled WGS sequence"/>
</dbReference>
<dbReference type="PANTHER" id="PTHR37833">
    <property type="entry name" value="LIPOPROTEIN-RELATED"/>
    <property type="match status" value="1"/>
</dbReference>
<gene>
    <name evidence="2" type="ORF">ACFQHR_03600</name>
</gene>
<keyword evidence="3" id="KW-1185">Reference proteome</keyword>
<reference evidence="3" key="1">
    <citation type="journal article" date="2019" name="Int. J. Syst. Evol. Microbiol.">
        <title>The Global Catalogue of Microorganisms (GCM) 10K type strain sequencing project: providing services to taxonomists for standard genome sequencing and annotation.</title>
        <authorList>
            <consortium name="The Broad Institute Genomics Platform"/>
            <consortium name="The Broad Institute Genome Sequencing Center for Infectious Disease"/>
            <person name="Wu L."/>
            <person name="Ma J."/>
        </authorList>
    </citation>
    <scope>NUCLEOTIDE SEQUENCE [LARGE SCALE GENOMIC DNA]</scope>
    <source>
        <strain evidence="3">CGMCC 4.7393</strain>
    </source>
</reference>
<protein>
    <submittedName>
        <fullName evidence="2">DUF1573 domain-containing protein</fullName>
    </submittedName>
</protein>
<proteinExistence type="predicted"/>
<evidence type="ECO:0000256" key="1">
    <source>
        <dbReference type="SAM" id="MobiDB-lite"/>
    </source>
</evidence>